<proteinExistence type="predicted"/>
<comment type="caution">
    <text evidence="1">The sequence shown here is derived from an EMBL/GenBank/DDBJ whole genome shotgun (WGS) entry which is preliminary data.</text>
</comment>
<reference evidence="1" key="1">
    <citation type="submission" date="2021-03" db="EMBL/GenBank/DDBJ databases">
        <authorList>
            <person name="Bekaert M."/>
        </authorList>
    </citation>
    <scope>NUCLEOTIDE SEQUENCE</scope>
</reference>
<dbReference type="Proteomes" id="UP000683360">
    <property type="component" value="Unassembled WGS sequence"/>
</dbReference>
<dbReference type="EMBL" id="CAJPWZ010000162">
    <property type="protein sequence ID" value="CAG2187268.1"/>
    <property type="molecule type" value="Genomic_DNA"/>
</dbReference>
<keyword evidence="2" id="KW-1185">Reference proteome</keyword>
<dbReference type="AlphaFoldDB" id="A0A8S3PVK4"/>
<sequence length="303" mass="34225">MSRSLRRVGMPCRYVVPRLEALRGEARAGPRANLSYLPRAGSRTSPMINQMKTMENQMETMKLTLDKVAAVNLKQEEEVGESLEEVLSEKISTATMMHDLETRLKEDGEFQTINCHDTNPLVNEAFAVNNSMSEVESLKETTDPEYVDLLEIMSKFKAPVTGLAVGYCTSILPFKTSNTVSFICSYCKKLERPPKMKPENNVKSDQDCANEPNSLDVNSNECILNKNSTHDNEENSITLCESDNNDMSTILNNIFPDCSDKMKTFLISQKMALERHPNGRRWNRDIVQLCLSLWCRSPVGILI</sequence>
<name>A0A8S3PVK4_MYTED</name>
<evidence type="ECO:0000313" key="1">
    <source>
        <dbReference type="EMBL" id="CAG2187268.1"/>
    </source>
</evidence>
<evidence type="ECO:0000313" key="2">
    <source>
        <dbReference type="Proteomes" id="UP000683360"/>
    </source>
</evidence>
<organism evidence="1 2">
    <name type="scientific">Mytilus edulis</name>
    <name type="common">Blue mussel</name>
    <dbReference type="NCBI Taxonomy" id="6550"/>
    <lineage>
        <taxon>Eukaryota</taxon>
        <taxon>Metazoa</taxon>
        <taxon>Spiralia</taxon>
        <taxon>Lophotrochozoa</taxon>
        <taxon>Mollusca</taxon>
        <taxon>Bivalvia</taxon>
        <taxon>Autobranchia</taxon>
        <taxon>Pteriomorphia</taxon>
        <taxon>Mytilida</taxon>
        <taxon>Mytiloidea</taxon>
        <taxon>Mytilidae</taxon>
        <taxon>Mytilinae</taxon>
        <taxon>Mytilus</taxon>
    </lineage>
</organism>
<accession>A0A8S3PVK4</accession>
<gene>
    <name evidence="1" type="ORF">MEDL_2760</name>
</gene>
<protein>
    <submittedName>
        <fullName evidence="1">Uncharacterized protein</fullName>
    </submittedName>
</protein>